<gene>
    <name evidence="2" type="ORF">DHW29_02295</name>
</gene>
<feature type="signal peptide" evidence="1">
    <location>
        <begin position="1"/>
        <end position="23"/>
    </location>
</feature>
<keyword evidence="2" id="KW-0378">Hydrolase</keyword>
<comment type="caution">
    <text evidence="2">The sequence shown here is derived from an EMBL/GenBank/DDBJ whole genome shotgun (WGS) entry which is preliminary data.</text>
</comment>
<evidence type="ECO:0000313" key="2">
    <source>
        <dbReference type="EMBL" id="HCK29131.1"/>
    </source>
</evidence>
<evidence type="ECO:0000313" key="3">
    <source>
        <dbReference type="Proteomes" id="UP000263596"/>
    </source>
</evidence>
<organism evidence="2 3">
    <name type="scientific">Acinetobacter ursingii</name>
    <dbReference type="NCBI Taxonomy" id="108980"/>
    <lineage>
        <taxon>Bacteria</taxon>
        <taxon>Pseudomonadati</taxon>
        <taxon>Pseudomonadota</taxon>
        <taxon>Gammaproteobacteria</taxon>
        <taxon>Moraxellales</taxon>
        <taxon>Moraxellaceae</taxon>
        <taxon>Acinetobacter</taxon>
    </lineage>
</organism>
<sequence length="296" mass="33655">MINFRKKNSTLFLVSAFSITLLSGCQVVSVKQQAVNVTIANERNSILMQDKLSEASLNVLSMSGREAKICMDQPTSCVNELKMIPEIVDEQFLSTASELYLAKAMQLDKSSACTVSSITKHRSEEHQRQTQQTYDDCQTEQLKMLDKSIRYSYAYLFKTKRKPIDRIFDNRQVQIRDFYNQAIAKLVTISAQRSSVKKATDSVKIGNSIYNINLDQYQLLKNKELDRFISSYNLSFSGLRTINRRDGFGSEFVAVFPASEEKSNNKYILDPLNASYQTSINPNIHKARYLSATIVA</sequence>
<feature type="non-terminal residue" evidence="2">
    <location>
        <position position="296"/>
    </location>
</feature>
<dbReference type="PROSITE" id="PS51257">
    <property type="entry name" value="PROKAR_LIPOPROTEIN"/>
    <property type="match status" value="1"/>
</dbReference>
<proteinExistence type="predicted"/>
<name>A0A3D2SI77_9GAMM</name>
<evidence type="ECO:0000256" key="1">
    <source>
        <dbReference type="SAM" id="SignalP"/>
    </source>
</evidence>
<dbReference type="GO" id="GO:0016787">
    <property type="term" value="F:hydrolase activity"/>
    <property type="evidence" value="ECO:0007669"/>
    <property type="project" value="UniProtKB-KW"/>
</dbReference>
<dbReference type="AlphaFoldDB" id="A0A3D2SI77"/>
<reference evidence="2 3" key="1">
    <citation type="journal article" date="2018" name="Nat. Biotechnol.">
        <title>A standardized bacterial taxonomy based on genome phylogeny substantially revises the tree of life.</title>
        <authorList>
            <person name="Parks D.H."/>
            <person name="Chuvochina M."/>
            <person name="Waite D.W."/>
            <person name="Rinke C."/>
            <person name="Skarshewski A."/>
            <person name="Chaumeil P.A."/>
            <person name="Hugenholtz P."/>
        </authorList>
    </citation>
    <scope>NUCLEOTIDE SEQUENCE [LARGE SCALE GENOMIC DNA]</scope>
    <source>
        <strain evidence="2">UBA9669</strain>
    </source>
</reference>
<dbReference type="Proteomes" id="UP000263596">
    <property type="component" value="Unassembled WGS sequence"/>
</dbReference>
<feature type="chain" id="PRO_5017817021" evidence="1">
    <location>
        <begin position="24"/>
        <end position="296"/>
    </location>
</feature>
<keyword evidence="1" id="KW-0732">Signal</keyword>
<dbReference type="EMBL" id="DPVE01000039">
    <property type="protein sequence ID" value="HCK29131.1"/>
    <property type="molecule type" value="Genomic_DNA"/>
</dbReference>
<protein>
    <submittedName>
        <fullName evidence="2">Alpha/beta hydrolase</fullName>
    </submittedName>
</protein>
<accession>A0A3D2SI77</accession>